<gene>
    <name evidence="1" type="ORF">MJB10_03955</name>
</gene>
<accession>A0AA96LP13</accession>
<sequence>MFIYGLVTGGKGIMRILLAEDEVTLGELTEHQLKRQYHVVDWMKDGLQATQQEGLDNSEGCDSVAGHD</sequence>
<dbReference type="EMBL" id="CP130319">
    <property type="protein sequence ID" value="WNR45300.1"/>
    <property type="molecule type" value="Genomic_DNA"/>
</dbReference>
<dbReference type="KEGG" id="proo:MJB10_03955"/>
<dbReference type="AlphaFoldDB" id="A0AA96LP13"/>
<dbReference type="InterPro" id="IPR011006">
    <property type="entry name" value="CheY-like_superfamily"/>
</dbReference>
<evidence type="ECO:0000313" key="2">
    <source>
        <dbReference type="Proteomes" id="UP001304650"/>
    </source>
</evidence>
<name>A0AA96LP13_9BACL</name>
<reference evidence="1" key="1">
    <citation type="submission" date="2022-02" db="EMBL/GenBank/DDBJ databases">
        <title>Paenibacillus sp. MBLB1832 Whole Genome Shotgun Sequencing.</title>
        <authorList>
            <person name="Hwang C.Y."/>
            <person name="Cho E.-S."/>
            <person name="Seo M.-J."/>
        </authorList>
    </citation>
    <scope>NUCLEOTIDE SEQUENCE</scope>
    <source>
        <strain evidence="1">MBLB1832</strain>
    </source>
</reference>
<dbReference type="Proteomes" id="UP001304650">
    <property type="component" value="Chromosome"/>
</dbReference>
<evidence type="ECO:0000313" key="1">
    <source>
        <dbReference type="EMBL" id="WNR45300.1"/>
    </source>
</evidence>
<dbReference type="RefSeq" id="WP_314801931.1">
    <property type="nucleotide sequence ID" value="NZ_CP130319.1"/>
</dbReference>
<organism evidence="1 2">
    <name type="scientific">Paenibacillus roseopurpureus</name>
    <dbReference type="NCBI Taxonomy" id="2918901"/>
    <lineage>
        <taxon>Bacteria</taxon>
        <taxon>Bacillati</taxon>
        <taxon>Bacillota</taxon>
        <taxon>Bacilli</taxon>
        <taxon>Bacillales</taxon>
        <taxon>Paenibacillaceae</taxon>
        <taxon>Paenibacillus</taxon>
    </lineage>
</organism>
<protein>
    <submittedName>
        <fullName evidence="1">Response regulator</fullName>
    </submittedName>
</protein>
<proteinExistence type="predicted"/>
<dbReference type="SUPFAM" id="SSF52172">
    <property type="entry name" value="CheY-like"/>
    <property type="match status" value="1"/>
</dbReference>
<keyword evidence="2" id="KW-1185">Reference proteome</keyword>